<dbReference type="InterPro" id="IPR003331">
    <property type="entry name" value="UDP_GlcNAc_Epimerase_2_dom"/>
</dbReference>
<evidence type="ECO:0000313" key="7">
    <source>
        <dbReference type="Proteomes" id="UP000321353"/>
    </source>
</evidence>
<dbReference type="InterPro" id="IPR029767">
    <property type="entry name" value="WecB-like"/>
</dbReference>
<evidence type="ECO:0000313" key="6">
    <source>
        <dbReference type="EMBL" id="QEF99359.1"/>
    </source>
</evidence>
<dbReference type="PANTHER" id="PTHR43174">
    <property type="entry name" value="UDP-N-ACETYLGLUCOSAMINE 2-EPIMERASE"/>
    <property type="match status" value="1"/>
</dbReference>
<dbReference type="Pfam" id="PF02350">
    <property type="entry name" value="Epimerase_2"/>
    <property type="match status" value="1"/>
</dbReference>
<organism evidence="6 7">
    <name type="scientific">Stieleria maiorica</name>
    <dbReference type="NCBI Taxonomy" id="2795974"/>
    <lineage>
        <taxon>Bacteria</taxon>
        <taxon>Pseudomonadati</taxon>
        <taxon>Planctomycetota</taxon>
        <taxon>Planctomycetia</taxon>
        <taxon>Pirellulales</taxon>
        <taxon>Pirellulaceae</taxon>
        <taxon>Stieleria</taxon>
    </lineage>
</organism>
<dbReference type="GO" id="GO:0008761">
    <property type="term" value="F:UDP-N-acetylglucosamine 2-epimerase activity"/>
    <property type="evidence" value="ECO:0007669"/>
    <property type="project" value="UniProtKB-EC"/>
</dbReference>
<comment type="similarity">
    <text evidence="2 4">Belongs to the UDP-N-acetylglucosamine 2-epimerase family.</text>
</comment>
<dbReference type="Gene3D" id="3.40.50.2000">
    <property type="entry name" value="Glycogen Phosphorylase B"/>
    <property type="match status" value="2"/>
</dbReference>
<protein>
    <recommendedName>
        <fullName evidence="3">UDP-N-acetylglucosamine 2-epimerase (non-hydrolyzing)</fullName>
        <ecNumber evidence="3">5.1.3.14</ecNumber>
    </recommendedName>
</protein>
<gene>
    <name evidence="6" type="primary">wecB</name>
    <name evidence="6" type="ORF">Mal15_34230</name>
</gene>
<evidence type="ECO:0000256" key="2">
    <source>
        <dbReference type="ARBA" id="ARBA00038209"/>
    </source>
</evidence>
<dbReference type="AlphaFoldDB" id="A0A5B9MFR3"/>
<accession>A0A5B9MFR3</accession>
<dbReference type="Proteomes" id="UP000321353">
    <property type="component" value="Chromosome"/>
</dbReference>
<evidence type="ECO:0000256" key="4">
    <source>
        <dbReference type="RuleBase" id="RU003513"/>
    </source>
</evidence>
<dbReference type="PANTHER" id="PTHR43174:SF2">
    <property type="entry name" value="UDP-N-ACETYLGLUCOSAMINE 2-EPIMERASE"/>
    <property type="match status" value="1"/>
</dbReference>
<sequence length="417" mass="45433">MRTWITDPSRISVVFPRIPFPRMPAQTSPSTHLADSSQIIPRRRGGPLRPLIVFGTRPEAIKLAPLVMECKARPEQVEPIVCSTGQHREMLAQVLSYFSITPEIDLGLMQPGQTLTALTARCLEAVDRVIDQCQPDCIVVQGDTTTVMASAIVAFYHRLPVVHVEAGLRTGDLAAPWPEEFNRRVTGIVTTLHCAPTARSESALLAEGVARQQIRVTGNTVIDALLHTVAKERADDARWQEKYPMALADSVVLVTGHRRENFGGGLEQICAALTELAASHPQTEFIYPVHLNPNVHGPVHQLLGGAKNIHLVPPADYPEFVWLMDRATLVLTDSGGVQEEAPSLGGAVLVTRTKTERPEAVDAGLAELVGTDRQQIVRRASELLAKPKDSRGATVIDNPYGDGKAAKRIVDWMVGQA</sequence>
<dbReference type="SUPFAM" id="SSF53756">
    <property type="entry name" value="UDP-Glycosyltransferase/glycogen phosphorylase"/>
    <property type="match status" value="1"/>
</dbReference>
<evidence type="ECO:0000259" key="5">
    <source>
        <dbReference type="Pfam" id="PF02350"/>
    </source>
</evidence>
<evidence type="ECO:0000256" key="3">
    <source>
        <dbReference type="ARBA" id="ARBA00038858"/>
    </source>
</evidence>
<reference evidence="6 7" key="1">
    <citation type="submission" date="2019-02" db="EMBL/GenBank/DDBJ databases">
        <title>Planctomycetal bacteria perform biofilm scaping via a novel small molecule.</title>
        <authorList>
            <person name="Jeske O."/>
            <person name="Boedeker C."/>
            <person name="Wiegand S."/>
            <person name="Breitling P."/>
            <person name="Kallscheuer N."/>
            <person name="Jogler M."/>
            <person name="Rohde M."/>
            <person name="Petersen J."/>
            <person name="Medema M.H."/>
            <person name="Surup F."/>
            <person name="Jogler C."/>
        </authorList>
    </citation>
    <scope>NUCLEOTIDE SEQUENCE [LARGE SCALE GENOMIC DNA]</scope>
    <source>
        <strain evidence="6 7">Mal15</strain>
    </source>
</reference>
<proteinExistence type="inferred from homology"/>
<keyword evidence="1 4" id="KW-0413">Isomerase</keyword>
<feature type="domain" description="UDP-N-acetylglucosamine 2-epimerase" evidence="5">
    <location>
        <begin position="72"/>
        <end position="412"/>
    </location>
</feature>
<dbReference type="NCBIfam" id="TIGR00236">
    <property type="entry name" value="wecB"/>
    <property type="match status" value="1"/>
</dbReference>
<dbReference type="EC" id="5.1.3.14" evidence="3"/>
<evidence type="ECO:0000256" key="1">
    <source>
        <dbReference type="ARBA" id="ARBA00023235"/>
    </source>
</evidence>
<dbReference type="EMBL" id="CP036264">
    <property type="protein sequence ID" value="QEF99359.1"/>
    <property type="molecule type" value="Genomic_DNA"/>
</dbReference>
<dbReference type="CDD" id="cd03786">
    <property type="entry name" value="GTB_UDP-GlcNAc_2-Epimerase"/>
    <property type="match status" value="1"/>
</dbReference>
<dbReference type="KEGG" id="smam:Mal15_34230"/>
<name>A0A5B9MFR3_9BACT</name>
<keyword evidence="7" id="KW-1185">Reference proteome</keyword>